<gene>
    <name evidence="1" type="ORF">METZ01_LOCUS200287</name>
</gene>
<dbReference type="EMBL" id="UINC01043421">
    <property type="protein sequence ID" value="SVB47433.1"/>
    <property type="molecule type" value="Genomic_DNA"/>
</dbReference>
<proteinExistence type="predicted"/>
<accession>A0A382EBV6</accession>
<dbReference type="AlphaFoldDB" id="A0A382EBV6"/>
<protein>
    <submittedName>
        <fullName evidence="1">Uncharacterized protein</fullName>
    </submittedName>
</protein>
<name>A0A382EBV6_9ZZZZ</name>
<sequence>MIKLKKILKESKYAWDRKFGDPLPTFKDIAETHQNKPKEVVKEAKLPQLKVPSDVSYYNRDWGDVFEWLSQYRNVEYGPRESDMYDWNDRSNYDKVVREFNAEMGHVAAVINKAIKPLEKSWKVWNKILEKHRKKDRS</sequence>
<reference evidence="1" key="1">
    <citation type="submission" date="2018-05" db="EMBL/GenBank/DDBJ databases">
        <authorList>
            <person name="Lanie J.A."/>
            <person name="Ng W.-L."/>
            <person name="Kazmierczak K.M."/>
            <person name="Andrzejewski T.M."/>
            <person name="Davidsen T.M."/>
            <person name="Wayne K.J."/>
            <person name="Tettelin H."/>
            <person name="Glass J.I."/>
            <person name="Rusch D."/>
            <person name="Podicherti R."/>
            <person name="Tsui H.-C.T."/>
            <person name="Winkler M.E."/>
        </authorList>
    </citation>
    <scope>NUCLEOTIDE SEQUENCE</scope>
</reference>
<evidence type="ECO:0000313" key="1">
    <source>
        <dbReference type="EMBL" id="SVB47433.1"/>
    </source>
</evidence>
<organism evidence="1">
    <name type="scientific">marine metagenome</name>
    <dbReference type="NCBI Taxonomy" id="408172"/>
    <lineage>
        <taxon>unclassified sequences</taxon>
        <taxon>metagenomes</taxon>
        <taxon>ecological metagenomes</taxon>
    </lineage>
</organism>